<accession>A0AAV2D1S0</accession>
<reference evidence="1 2" key="1">
    <citation type="submission" date="2024-04" db="EMBL/GenBank/DDBJ databases">
        <authorList>
            <person name="Fracassetti M."/>
        </authorList>
    </citation>
    <scope>NUCLEOTIDE SEQUENCE [LARGE SCALE GENOMIC DNA]</scope>
</reference>
<protein>
    <submittedName>
        <fullName evidence="1">Uncharacterized protein</fullName>
    </submittedName>
</protein>
<evidence type="ECO:0000313" key="1">
    <source>
        <dbReference type="EMBL" id="CAL1363304.1"/>
    </source>
</evidence>
<keyword evidence="2" id="KW-1185">Reference proteome</keyword>
<organism evidence="1 2">
    <name type="scientific">Linum trigynum</name>
    <dbReference type="NCBI Taxonomy" id="586398"/>
    <lineage>
        <taxon>Eukaryota</taxon>
        <taxon>Viridiplantae</taxon>
        <taxon>Streptophyta</taxon>
        <taxon>Embryophyta</taxon>
        <taxon>Tracheophyta</taxon>
        <taxon>Spermatophyta</taxon>
        <taxon>Magnoliopsida</taxon>
        <taxon>eudicotyledons</taxon>
        <taxon>Gunneridae</taxon>
        <taxon>Pentapetalae</taxon>
        <taxon>rosids</taxon>
        <taxon>fabids</taxon>
        <taxon>Malpighiales</taxon>
        <taxon>Linaceae</taxon>
        <taxon>Linum</taxon>
    </lineage>
</organism>
<dbReference type="Proteomes" id="UP001497516">
    <property type="component" value="Chromosome 10"/>
</dbReference>
<dbReference type="AlphaFoldDB" id="A0AAV2D1S0"/>
<sequence>MAIDVVNNAARQRHCVRRRERGGVFGGVREWMAVAGFRAAARRTAVVGCGAATVDESREGWAVSFLFY</sequence>
<proteinExistence type="predicted"/>
<dbReference type="EMBL" id="OZ034814">
    <property type="protein sequence ID" value="CAL1363304.1"/>
    <property type="molecule type" value="Genomic_DNA"/>
</dbReference>
<gene>
    <name evidence="1" type="ORF">LTRI10_LOCUS9860</name>
</gene>
<name>A0AAV2D1S0_9ROSI</name>
<evidence type="ECO:0000313" key="2">
    <source>
        <dbReference type="Proteomes" id="UP001497516"/>
    </source>
</evidence>